<proteinExistence type="predicted"/>
<name>A0A5N5M1P8_9ROSI</name>
<protein>
    <submittedName>
        <fullName evidence="1">Uncharacterized protein</fullName>
    </submittedName>
</protein>
<dbReference type="EMBL" id="VDCV01000007">
    <property type="protein sequence ID" value="KAB5548133.1"/>
    <property type="molecule type" value="Genomic_DNA"/>
</dbReference>
<reference evidence="2" key="1">
    <citation type="journal article" date="2019" name="Gigascience">
        <title>De novo genome assembly of the endangered Acer yangbiense, a plant species with extremely small populations endemic to Yunnan Province, China.</title>
        <authorList>
            <person name="Yang J."/>
            <person name="Wariss H.M."/>
            <person name="Tao L."/>
            <person name="Zhang R."/>
            <person name="Yun Q."/>
            <person name="Hollingsworth P."/>
            <person name="Dao Z."/>
            <person name="Luo G."/>
            <person name="Guo H."/>
            <person name="Ma Y."/>
            <person name="Sun W."/>
        </authorList>
    </citation>
    <scope>NUCLEOTIDE SEQUENCE [LARGE SCALE GENOMIC DNA]</scope>
    <source>
        <strain evidence="2">cv. br00</strain>
    </source>
</reference>
<dbReference type="Proteomes" id="UP000326939">
    <property type="component" value="Chromosome 7"/>
</dbReference>
<organism evidence="1 2">
    <name type="scientific">Salix brachista</name>
    <dbReference type="NCBI Taxonomy" id="2182728"/>
    <lineage>
        <taxon>Eukaryota</taxon>
        <taxon>Viridiplantae</taxon>
        <taxon>Streptophyta</taxon>
        <taxon>Embryophyta</taxon>
        <taxon>Tracheophyta</taxon>
        <taxon>Spermatophyta</taxon>
        <taxon>Magnoliopsida</taxon>
        <taxon>eudicotyledons</taxon>
        <taxon>Gunneridae</taxon>
        <taxon>Pentapetalae</taxon>
        <taxon>rosids</taxon>
        <taxon>fabids</taxon>
        <taxon>Malpighiales</taxon>
        <taxon>Salicaceae</taxon>
        <taxon>Saliceae</taxon>
        <taxon>Salix</taxon>
    </lineage>
</organism>
<gene>
    <name evidence="1" type="ORF">DKX38_011539</name>
</gene>
<keyword evidence="2" id="KW-1185">Reference proteome</keyword>
<evidence type="ECO:0000313" key="1">
    <source>
        <dbReference type="EMBL" id="KAB5548133.1"/>
    </source>
</evidence>
<comment type="caution">
    <text evidence="1">The sequence shown here is derived from an EMBL/GenBank/DDBJ whole genome shotgun (WGS) entry which is preliminary data.</text>
</comment>
<evidence type="ECO:0000313" key="2">
    <source>
        <dbReference type="Proteomes" id="UP000326939"/>
    </source>
</evidence>
<sequence>MCFNIGYSFKNGKLVRFMKDTGRDDREEDRKGLLLKEIERWKKQQGLQVGNLTCGIAKEIGIASCVTWGVAYERCNKAEDKQDPEEDVSHRLVWKCIDDGKVSFTFQNRQTVF</sequence>
<dbReference type="AlphaFoldDB" id="A0A5N5M1P8"/>
<accession>A0A5N5M1P8</accession>